<accession>A0A4U0TSM7</accession>
<dbReference type="PANTHER" id="PTHR13710:SF154">
    <property type="entry name" value="RECQ HELICASE, PUTATIVE (AFU_ORTHOLOGUE AFUA_6G14720)-RELATED"/>
    <property type="match status" value="1"/>
</dbReference>
<evidence type="ECO:0000256" key="1">
    <source>
        <dbReference type="ARBA" id="ARBA00005446"/>
    </source>
</evidence>
<dbReference type="GO" id="GO:0009378">
    <property type="term" value="F:four-way junction helicase activity"/>
    <property type="evidence" value="ECO:0007669"/>
    <property type="project" value="TreeGrafter"/>
</dbReference>
<dbReference type="Pfam" id="PF00270">
    <property type="entry name" value="DEAD"/>
    <property type="match status" value="1"/>
</dbReference>
<dbReference type="InterPro" id="IPR014001">
    <property type="entry name" value="Helicase_ATP-bd"/>
</dbReference>
<evidence type="ECO:0000313" key="5">
    <source>
        <dbReference type="Proteomes" id="UP000310066"/>
    </source>
</evidence>
<proteinExistence type="inferred from homology"/>
<reference evidence="4 5" key="1">
    <citation type="submission" date="2017-03" db="EMBL/GenBank/DDBJ databases">
        <title>Genomes of endolithic fungi from Antarctica.</title>
        <authorList>
            <person name="Coleine C."/>
            <person name="Masonjones S."/>
            <person name="Stajich J.E."/>
        </authorList>
    </citation>
    <scope>NUCLEOTIDE SEQUENCE [LARGE SCALE GENOMIC DNA]</scope>
    <source>
        <strain evidence="4 5">CCFEE 5311</strain>
    </source>
</reference>
<comment type="caution">
    <text evidence="4">The sequence shown here is derived from an EMBL/GenBank/DDBJ whole genome shotgun (WGS) entry which is preliminary data.</text>
</comment>
<dbReference type="AlphaFoldDB" id="A0A4U0TSM7"/>
<dbReference type="Gene3D" id="3.40.50.300">
    <property type="entry name" value="P-loop containing nucleotide triphosphate hydrolases"/>
    <property type="match status" value="2"/>
</dbReference>
<dbReference type="EMBL" id="NAJP01000171">
    <property type="protein sequence ID" value="TKA24805.1"/>
    <property type="molecule type" value="Genomic_DNA"/>
</dbReference>
<gene>
    <name evidence="4" type="ORF">B0A54_17727</name>
</gene>
<evidence type="ECO:0000256" key="2">
    <source>
        <dbReference type="SAM" id="MobiDB-lite"/>
    </source>
</evidence>
<organism evidence="4 5">
    <name type="scientific">Friedmanniomyces endolithicus</name>
    <dbReference type="NCBI Taxonomy" id="329885"/>
    <lineage>
        <taxon>Eukaryota</taxon>
        <taxon>Fungi</taxon>
        <taxon>Dikarya</taxon>
        <taxon>Ascomycota</taxon>
        <taxon>Pezizomycotina</taxon>
        <taxon>Dothideomycetes</taxon>
        <taxon>Dothideomycetidae</taxon>
        <taxon>Mycosphaerellales</taxon>
        <taxon>Teratosphaeriaceae</taxon>
        <taxon>Friedmanniomyces</taxon>
    </lineage>
</organism>
<dbReference type="STRING" id="329885.A0A4U0TSM7"/>
<name>A0A4U0TSM7_9PEZI</name>
<dbReference type="InterPro" id="IPR011545">
    <property type="entry name" value="DEAD/DEAH_box_helicase_dom"/>
</dbReference>
<dbReference type="GO" id="GO:0043138">
    <property type="term" value="F:3'-5' DNA helicase activity"/>
    <property type="evidence" value="ECO:0007669"/>
    <property type="project" value="TreeGrafter"/>
</dbReference>
<feature type="domain" description="Helicase ATP-binding" evidence="3">
    <location>
        <begin position="560"/>
        <end position="699"/>
    </location>
</feature>
<evidence type="ECO:0000313" key="4">
    <source>
        <dbReference type="EMBL" id="TKA24805.1"/>
    </source>
</evidence>
<feature type="region of interest" description="Disordered" evidence="2">
    <location>
        <begin position="36"/>
        <end position="82"/>
    </location>
</feature>
<dbReference type="GO" id="GO:0003676">
    <property type="term" value="F:nucleic acid binding"/>
    <property type="evidence" value="ECO:0007669"/>
    <property type="project" value="InterPro"/>
</dbReference>
<dbReference type="InterPro" id="IPR027417">
    <property type="entry name" value="P-loop_NTPase"/>
</dbReference>
<dbReference type="GO" id="GO:0000724">
    <property type="term" value="P:double-strand break repair via homologous recombination"/>
    <property type="evidence" value="ECO:0007669"/>
    <property type="project" value="TreeGrafter"/>
</dbReference>
<dbReference type="GO" id="GO:0005524">
    <property type="term" value="F:ATP binding"/>
    <property type="evidence" value="ECO:0007669"/>
    <property type="project" value="InterPro"/>
</dbReference>
<comment type="similarity">
    <text evidence="1">Belongs to the helicase family. RecQ subfamily.</text>
</comment>
<dbReference type="PROSITE" id="PS51192">
    <property type="entry name" value="HELICASE_ATP_BIND_1"/>
    <property type="match status" value="1"/>
</dbReference>
<dbReference type="Proteomes" id="UP000310066">
    <property type="component" value="Unassembled WGS sequence"/>
</dbReference>
<feature type="compositionally biased region" description="Acidic residues" evidence="2">
    <location>
        <begin position="46"/>
        <end position="56"/>
    </location>
</feature>
<feature type="region of interest" description="Disordered" evidence="2">
    <location>
        <begin position="177"/>
        <end position="208"/>
    </location>
</feature>
<protein>
    <recommendedName>
        <fullName evidence="3">Helicase ATP-binding domain-containing protein</fullName>
    </recommendedName>
</protein>
<dbReference type="GO" id="GO:0005737">
    <property type="term" value="C:cytoplasm"/>
    <property type="evidence" value="ECO:0007669"/>
    <property type="project" value="TreeGrafter"/>
</dbReference>
<feature type="compositionally biased region" description="Acidic residues" evidence="2">
    <location>
        <begin position="178"/>
        <end position="187"/>
    </location>
</feature>
<dbReference type="SMART" id="SM00487">
    <property type="entry name" value="DEXDc"/>
    <property type="match status" value="1"/>
</dbReference>
<dbReference type="GO" id="GO:0005694">
    <property type="term" value="C:chromosome"/>
    <property type="evidence" value="ECO:0007669"/>
    <property type="project" value="TreeGrafter"/>
</dbReference>
<sequence length="718" mass="81582">MLMFFVRTQRPHDWHSPVYRFNRRQKTAFEAMIQAVSKEARHSGDEAESEEEESEDEGSRGSEDNDGPSHQPDTSPGNEAPSPELRAVHRAFLAFCIELMNQTIHNQEYDMAMVCATAVLGVHAQHGFRDPESYPPILSSIIKVARFMIIQKAEEIAQPTEGDKQYSPCASAMHFEPDADSGYDSEEQSPVRRPRGHTQHPRSQGSIVPATTSFGWVQQMVRTFMARGTAGPIQWMLDLRTYGLKTHYNTIAIGHVNWKDKHTLKYKNIASTMDKFRGMVHQLVADSRRAIDSSAARAKEDITASGHRNVFIENGQIVFVTKYHRGVEITGDVKIIHGYLPREVGELVVWYLWLALPFIERIQALVWQESAMSDHLWPTGPDGRKWTTDRMKRELQRDSTKALGQSISVAAYREIAIAVSRQWVRGDSAFQRDNEDESIEAQIDSMDGNAADEQATHSPHIAGLIYARDVMELVGSSADRRRRFRKVSEDWHRFLGFESTAVKDERQGPVKRKWCGFEDDAEEEQVRRRARLRRMDAQAELSRMMQKEMTMRSVQGEAMQAIQRGDSQIVTVMPTGAGKSMLFMLPAFVEPRGVNIVVERAAVDRAAVDGASIVLVTPEKATRPEFGTFIRRLKRTQSLDRIVIDECHVVLNDQLSFRKMLQQLGQLAIAETQMVLLTPTLPPSLEDTLFERMFWQREEVTLIRGSTVRPNIAYSVVD</sequence>
<dbReference type="SUPFAM" id="SSF52540">
    <property type="entry name" value="P-loop containing nucleoside triphosphate hydrolases"/>
    <property type="match status" value="1"/>
</dbReference>
<dbReference type="OrthoDB" id="2608216at2759"/>
<evidence type="ECO:0000259" key="3">
    <source>
        <dbReference type="PROSITE" id="PS51192"/>
    </source>
</evidence>
<dbReference type="PANTHER" id="PTHR13710">
    <property type="entry name" value="DNA HELICASE RECQ FAMILY MEMBER"/>
    <property type="match status" value="1"/>
</dbReference>